<gene>
    <name evidence="1" type="ORF">EW146_g7620</name>
</gene>
<protein>
    <submittedName>
        <fullName evidence="1">Uncharacterized protein</fullName>
    </submittedName>
</protein>
<evidence type="ECO:0000313" key="2">
    <source>
        <dbReference type="Proteomes" id="UP000310158"/>
    </source>
</evidence>
<dbReference type="EMBL" id="SGPL01000454">
    <property type="protein sequence ID" value="THH12515.1"/>
    <property type="molecule type" value="Genomic_DNA"/>
</dbReference>
<keyword evidence="2" id="KW-1185">Reference proteome</keyword>
<dbReference type="AlphaFoldDB" id="A0A4S4LKV8"/>
<sequence length="108" mass="11575">MLLNHPKLVNAGTAGMLSIFKEWSPTKERVLVERRTVSETASSFSLHHAPSAHKEDGCMSLRVPDPTAEGVPVIKTTTVEATTANEMTAAPGEALLMPDDRTLAVPIP</sequence>
<name>A0A4S4LKV8_9AGAM</name>
<organism evidence="1 2">
    <name type="scientific">Bondarzewia mesenterica</name>
    <dbReference type="NCBI Taxonomy" id="1095465"/>
    <lineage>
        <taxon>Eukaryota</taxon>
        <taxon>Fungi</taxon>
        <taxon>Dikarya</taxon>
        <taxon>Basidiomycota</taxon>
        <taxon>Agaricomycotina</taxon>
        <taxon>Agaricomycetes</taxon>
        <taxon>Russulales</taxon>
        <taxon>Bondarzewiaceae</taxon>
        <taxon>Bondarzewia</taxon>
    </lineage>
</organism>
<comment type="caution">
    <text evidence="1">The sequence shown here is derived from an EMBL/GenBank/DDBJ whole genome shotgun (WGS) entry which is preliminary data.</text>
</comment>
<evidence type="ECO:0000313" key="1">
    <source>
        <dbReference type="EMBL" id="THH12515.1"/>
    </source>
</evidence>
<accession>A0A4S4LKV8</accession>
<proteinExistence type="predicted"/>
<reference evidence="1 2" key="1">
    <citation type="submission" date="2019-02" db="EMBL/GenBank/DDBJ databases">
        <title>Genome sequencing of the rare red list fungi Bondarzewia mesenterica.</title>
        <authorList>
            <person name="Buettner E."/>
            <person name="Kellner H."/>
        </authorList>
    </citation>
    <scope>NUCLEOTIDE SEQUENCE [LARGE SCALE GENOMIC DNA]</scope>
    <source>
        <strain evidence="1 2">DSM 108281</strain>
    </source>
</reference>
<dbReference type="Proteomes" id="UP000310158">
    <property type="component" value="Unassembled WGS sequence"/>
</dbReference>